<dbReference type="NCBIfam" id="TIGR00576">
    <property type="entry name" value="dut"/>
    <property type="match status" value="1"/>
</dbReference>
<comment type="catalytic activity">
    <reaction evidence="6 7">
        <text>dUTP + H2O = dUMP + diphosphate + H(+)</text>
        <dbReference type="Rhea" id="RHEA:10248"/>
        <dbReference type="ChEBI" id="CHEBI:15377"/>
        <dbReference type="ChEBI" id="CHEBI:15378"/>
        <dbReference type="ChEBI" id="CHEBI:33019"/>
        <dbReference type="ChEBI" id="CHEBI:61555"/>
        <dbReference type="ChEBI" id="CHEBI:246422"/>
        <dbReference type="EC" id="3.6.1.23"/>
    </reaction>
</comment>
<evidence type="ECO:0000313" key="9">
    <source>
        <dbReference type="EMBL" id="RMB00643.1"/>
    </source>
</evidence>
<comment type="caution">
    <text evidence="9">The sequence shown here is derived from an EMBL/GenBank/DDBJ whole genome shotgun (WGS) entry which is preliminary data.</text>
</comment>
<keyword evidence="3 7" id="KW-0378">Hydrolase</keyword>
<dbReference type="EMBL" id="REFR01000017">
    <property type="protein sequence ID" value="RMB00643.1"/>
    <property type="molecule type" value="Genomic_DNA"/>
</dbReference>
<dbReference type="PANTHER" id="PTHR11241:SF0">
    <property type="entry name" value="DEOXYURIDINE 5'-TRIPHOSPHATE NUCLEOTIDOHYDROLASE"/>
    <property type="match status" value="1"/>
</dbReference>
<evidence type="ECO:0000256" key="1">
    <source>
        <dbReference type="ARBA" id="ARBA00006581"/>
    </source>
</evidence>
<dbReference type="GO" id="GO:0046081">
    <property type="term" value="P:dUTP catabolic process"/>
    <property type="evidence" value="ECO:0007669"/>
    <property type="project" value="InterPro"/>
</dbReference>
<dbReference type="GO" id="GO:0004170">
    <property type="term" value="F:dUTP diphosphatase activity"/>
    <property type="evidence" value="ECO:0007669"/>
    <property type="project" value="UniProtKB-UniRule"/>
</dbReference>
<accession>A0A3M0CC83</accession>
<reference evidence="9 10" key="1">
    <citation type="submission" date="2018-10" db="EMBL/GenBank/DDBJ databases">
        <title>Genomic Encyclopedia of Archaeal and Bacterial Type Strains, Phase II (KMG-II): from individual species to whole genera.</title>
        <authorList>
            <person name="Goeker M."/>
        </authorList>
    </citation>
    <scope>NUCLEOTIDE SEQUENCE [LARGE SCALE GENOMIC DNA]</scope>
    <source>
        <strain evidence="9 10">DSM 25217</strain>
    </source>
</reference>
<evidence type="ECO:0000259" key="8">
    <source>
        <dbReference type="Pfam" id="PF00692"/>
    </source>
</evidence>
<dbReference type="OrthoDB" id="9809956at2"/>
<dbReference type="InterPro" id="IPR029054">
    <property type="entry name" value="dUTPase-like"/>
</dbReference>
<dbReference type="NCBIfam" id="NF001862">
    <property type="entry name" value="PRK00601.1"/>
    <property type="match status" value="1"/>
</dbReference>
<gene>
    <name evidence="7" type="primary">dut</name>
    <name evidence="9" type="ORF">BXY39_3831</name>
</gene>
<protein>
    <recommendedName>
        <fullName evidence="7">Deoxyuridine 5'-triphosphate nucleotidohydrolase</fullName>
        <shortName evidence="7">dUTPase</shortName>
        <ecNumber evidence="7">3.6.1.23</ecNumber>
    </recommendedName>
    <alternativeName>
        <fullName evidence="7">dUTP pyrophosphatase</fullName>
    </alternativeName>
</protein>
<dbReference type="Proteomes" id="UP000271227">
    <property type="component" value="Unassembled WGS sequence"/>
</dbReference>
<evidence type="ECO:0000313" key="10">
    <source>
        <dbReference type="Proteomes" id="UP000271227"/>
    </source>
</evidence>
<feature type="binding site" evidence="7">
    <location>
        <begin position="94"/>
        <end position="96"/>
    </location>
    <ligand>
        <name>substrate</name>
    </ligand>
</feature>
<comment type="function">
    <text evidence="7">This enzyme is involved in nucleotide metabolism: it produces dUMP, the immediate precursor of thymidine nucleotides and it decreases the intracellular concentration of dUTP so that uracil cannot be incorporated into DNA.</text>
</comment>
<dbReference type="GO" id="GO:0000287">
    <property type="term" value="F:magnesium ion binding"/>
    <property type="evidence" value="ECO:0007669"/>
    <property type="project" value="UniProtKB-UniRule"/>
</dbReference>
<evidence type="ECO:0000256" key="7">
    <source>
        <dbReference type="HAMAP-Rule" id="MF_00116"/>
    </source>
</evidence>
<dbReference type="Gene3D" id="2.70.40.10">
    <property type="match status" value="1"/>
</dbReference>
<dbReference type="UniPathway" id="UPA00610">
    <property type="reaction ID" value="UER00666"/>
</dbReference>
<keyword evidence="4 7" id="KW-0460">Magnesium</keyword>
<dbReference type="FunFam" id="2.70.40.10:FF:000002">
    <property type="entry name" value="dUTP diphosphatase"/>
    <property type="match status" value="1"/>
</dbReference>
<keyword evidence="2 7" id="KW-0479">Metal-binding</keyword>
<evidence type="ECO:0000256" key="2">
    <source>
        <dbReference type="ARBA" id="ARBA00022723"/>
    </source>
</evidence>
<dbReference type="PANTHER" id="PTHR11241">
    <property type="entry name" value="DEOXYURIDINE 5'-TRIPHOSPHATE NUCLEOTIDOHYDROLASE"/>
    <property type="match status" value="1"/>
</dbReference>
<dbReference type="FunCoup" id="A0A3M0CC83">
    <property type="interactions" value="452"/>
</dbReference>
<dbReference type="AlphaFoldDB" id="A0A3M0CC83"/>
<evidence type="ECO:0000256" key="6">
    <source>
        <dbReference type="ARBA" id="ARBA00047686"/>
    </source>
</evidence>
<dbReference type="InterPro" id="IPR008181">
    <property type="entry name" value="dUTPase"/>
</dbReference>
<dbReference type="SUPFAM" id="SSF51283">
    <property type="entry name" value="dUTPase-like"/>
    <property type="match status" value="1"/>
</dbReference>
<evidence type="ECO:0000256" key="4">
    <source>
        <dbReference type="ARBA" id="ARBA00022842"/>
    </source>
</evidence>
<sequence>MTGADAVSSVRVPVRVLDHGTGLDLPAYQTAGSAGLDLRAALPESDPVVLAPGARALVPTGLAMALPSGFEAQVRPRSGLAVKHGVTILNAPGTIDSDYRGEVRVALVNLSAEPFLITRGERIAQLVIAPVTRLEWVPSDMLDETGRGSGGFGSTGR</sequence>
<dbReference type="GO" id="GO:0006226">
    <property type="term" value="P:dUMP biosynthetic process"/>
    <property type="evidence" value="ECO:0007669"/>
    <property type="project" value="UniProtKB-UniRule"/>
</dbReference>
<dbReference type="InterPro" id="IPR036157">
    <property type="entry name" value="dUTPase-like_sf"/>
</dbReference>
<dbReference type="HAMAP" id="MF_00116">
    <property type="entry name" value="dUTPase_bact"/>
    <property type="match status" value="1"/>
</dbReference>
<dbReference type="EC" id="3.6.1.23" evidence="7"/>
<dbReference type="InParanoid" id="A0A3M0CC83"/>
<proteinExistence type="inferred from homology"/>
<feature type="binding site" evidence="7">
    <location>
        <begin position="77"/>
        <end position="79"/>
    </location>
    <ligand>
        <name>substrate</name>
    </ligand>
</feature>
<dbReference type="CDD" id="cd07557">
    <property type="entry name" value="trimeric_dUTPase"/>
    <property type="match status" value="1"/>
</dbReference>
<comment type="cofactor">
    <cofactor evidence="7">
        <name>Mg(2+)</name>
        <dbReference type="ChEBI" id="CHEBI:18420"/>
    </cofactor>
</comment>
<feature type="binding site" evidence="7">
    <location>
        <position position="90"/>
    </location>
    <ligand>
        <name>substrate</name>
    </ligand>
</feature>
<dbReference type="InterPro" id="IPR033704">
    <property type="entry name" value="dUTPase_trimeric"/>
</dbReference>
<comment type="caution">
    <text evidence="7">Lacks conserved residue(s) required for the propagation of feature annotation.</text>
</comment>
<keyword evidence="5 7" id="KW-0546">Nucleotide metabolism</keyword>
<name>A0A3M0CC83_9PROT</name>
<dbReference type="Pfam" id="PF00692">
    <property type="entry name" value="dUTPase"/>
    <property type="match status" value="1"/>
</dbReference>
<evidence type="ECO:0000256" key="3">
    <source>
        <dbReference type="ARBA" id="ARBA00022801"/>
    </source>
</evidence>
<feature type="domain" description="dUTPase-like" evidence="8">
    <location>
        <begin position="24"/>
        <end position="156"/>
    </location>
</feature>
<comment type="similarity">
    <text evidence="1 7">Belongs to the dUTPase family.</text>
</comment>
<comment type="pathway">
    <text evidence="7">Pyrimidine metabolism; dUMP biosynthesis; dUMP from dCTP (dUTP route): step 2/2.</text>
</comment>
<organism evidence="9 10">
    <name type="scientific">Eilatimonas milleporae</name>
    <dbReference type="NCBI Taxonomy" id="911205"/>
    <lineage>
        <taxon>Bacteria</taxon>
        <taxon>Pseudomonadati</taxon>
        <taxon>Pseudomonadota</taxon>
        <taxon>Alphaproteobacteria</taxon>
        <taxon>Kordiimonadales</taxon>
        <taxon>Kordiimonadaceae</taxon>
        <taxon>Eilatimonas</taxon>
    </lineage>
</organism>
<keyword evidence="10" id="KW-1185">Reference proteome</keyword>
<evidence type="ECO:0000256" key="5">
    <source>
        <dbReference type="ARBA" id="ARBA00023080"/>
    </source>
</evidence>
<dbReference type="RefSeq" id="WP_121940458.1">
    <property type="nucleotide sequence ID" value="NZ_REFR01000017.1"/>
</dbReference>